<dbReference type="PANTHER" id="PTHR43221">
    <property type="entry name" value="PROTEASE HTPX"/>
    <property type="match status" value="1"/>
</dbReference>
<gene>
    <name evidence="13" type="ORF">IQ266_17130</name>
</gene>
<keyword evidence="10 11" id="KW-0472">Membrane</keyword>
<sequence length="744" mass="80951">MNFFEHQDQARKQTKKLLVLFGASVLTLVLGVYIAAIVSLNAAAPGLLGSRCVAITPDLVAPVALAPAGFDGASVDLLAMQPAAQSTTILSTTDVPTPLLAKRRSSSFFGRSSRRNRYYRDGYSSRRRYRRRSLACTITSWWQPHIFLGVGTVTTAIIGLSSLWKTNQLKQGGGVVAAALGGRLLNHNLASDQEQMLLNVVEEMAIASGTPVPAVYVLDHENGINAFAAGFTPNDAVIGVTRGSLDQFTRDELQGVIGHEFSHILNGDMRLNIRLMGWLHGILCIYLVGRGLAEWGRFDRDDDGNAIGFFGLALVVFGLSGLFFGRLMQSAISRQREYLADASAVQFTRNPEGIASALEKIRGGGSQVKASYAQASSHMFFGSVLSKWWTADWFATHPPIGKRIMHVRGLQPGDLAAMAESAGRSSVATAAGVAEFADGEAIAPSRPATSPRPAAALPDQVLATSPEQVITQIGTVDPSHYDYAKGLLAEIPVSLRADLRQPQSASRLIYALMLDRENPFTYQQQIDYLQQVEDPAGIEQIFALHTQLKTLNSRLYLPMLDLAIPALRQTAAQDCQRVLKVVHELAKIDGQWTLAEFVSYLVLQYRLQPHITAPQPPTVDYKDIAPVWHEALTLIAALAKIGSQNAEEVAFAFRTGLFRLPGVSQNAVPEGLPSCSLGELRRSLDKVRRVTPKLKQGIVDACSQTVMVDHKITLKQADLLRAIVILLDCPVPPFLDSERFVAEG</sequence>
<reference evidence="13" key="1">
    <citation type="submission" date="2020-10" db="EMBL/GenBank/DDBJ databases">
        <authorList>
            <person name="Castelo-Branco R."/>
            <person name="Eusebio N."/>
            <person name="Adriana R."/>
            <person name="Vieira A."/>
            <person name="Brugerolle De Fraissinette N."/>
            <person name="Rezende De Castro R."/>
            <person name="Schneider M.P."/>
            <person name="Vasconcelos V."/>
            <person name="Leao P.N."/>
        </authorList>
    </citation>
    <scope>NUCLEOTIDE SEQUENCE</scope>
    <source>
        <strain evidence="13">LEGE 11480</strain>
    </source>
</reference>
<evidence type="ECO:0000256" key="2">
    <source>
        <dbReference type="ARBA" id="ARBA00022475"/>
    </source>
</evidence>
<protein>
    <submittedName>
        <fullName evidence="13">M48 family metallopeptidase</fullName>
    </submittedName>
</protein>
<keyword evidence="8 11" id="KW-1133">Transmembrane helix</keyword>
<organism evidence="13 14">
    <name type="scientific">Romeriopsis navalis LEGE 11480</name>
    <dbReference type="NCBI Taxonomy" id="2777977"/>
    <lineage>
        <taxon>Bacteria</taxon>
        <taxon>Bacillati</taxon>
        <taxon>Cyanobacteriota</taxon>
        <taxon>Cyanophyceae</taxon>
        <taxon>Leptolyngbyales</taxon>
        <taxon>Leptolyngbyaceae</taxon>
        <taxon>Romeriopsis</taxon>
        <taxon>Romeriopsis navalis</taxon>
    </lineage>
</organism>
<evidence type="ECO:0000256" key="9">
    <source>
        <dbReference type="ARBA" id="ARBA00023049"/>
    </source>
</evidence>
<proteinExistence type="predicted"/>
<keyword evidence="4 11" id="KW-0812">Transmembrane</keyword>
<dbReference type="PANTHER" id="PTHR43221:SF2">
    <property type="entry name" value="PROTEASE HTPX HOMOLOG"/>
    <property type="match status" value="1"/>
</dbReference>
<evidence type="ECO:0000313" key="13">
    <source>
        <dbReference type="EMBL" id="MBE9031460.1"/>
    </source>
</evidence>
<feature type="transmembrane region" description="Helical" evidence="11">
    <location>
        <begin position="275"/>
        <end position="293"/>
    </location>
</feature>
<evidence type="ECO:0000256" key="4">
    <source>
        <dbReference type="ARBA" id="ARBA00022692"/>
    </source>
</evidence>
<feature type="domain" description="Peptidase M48" evidence="12">
    <location>
        <begin position="193"/>
        <end position="409"/>
    </location>
</feature>
<dbReference type="InterPro" id="IPR050083">
    <property type="entry name" value="HtpX_protease"/>
</dbReference>
<feature type="transmembrane region" description="Helical" evidence="11">
    <location>
        <begin position="305"/>
        <end position="325"/>
    </location>
</feature>
<keyword evidence="5" id="KW-0479">Metal-binding</keyword>
<dbReference type="RefSeq" id="WP_264326287.1">
    <property type="nucleotide sequence ID" value="NZ_JADEXQ010000064.1"/>
</dbReference>
<evidence type="ECO:0000256" key="11">
    <source>
        <dbReference type="SAM" id="Phobius"/>
    </source>
</evidence>
<dbReference type="AlphaFoldDB" id="A0A928Z5N4"/>
<comment type="caution">
    <text evidence="13">The sequence shown here is derived from an EMBL/GenBank/DDBJ whole genome shotgun (WGS) entry which is preliminary data.</text>
</comment>
<keyword evidence="6" id="KW-0378">Hydrolase</keyword>
<dbReference type="CDD" id="cd07340">
    <property type="entry name" value="M48B_Htpx_like"/>
    <property type="match status" value="1"/>
</dbReference>
<dbReference type="Proteomes" id="UP000625316">
    <property type="component" value="Unassembled WGS sequence"/>
</dbReference>
<keyword evidence="14" id="KW-1185">Reference proteome</keyword>
<keyword evidence="9" id="KW-0482">Metalloprotease</keyword>
<evidence type="ECO:0000256" key="5">
    <source>
        <dbReference type="ARBA" id="ARBA00022723"/>
    </source>
</evidence>
<keyword evidence="2" id="KW-1003">Cell membrane</keyword>
<dbReference type="GO" id="GO:0004222">
    <property type="term" value="F:metalloendopeptidase activity"/>
    <property type="evidence" value="ECO:0007669"/>
    <property type="project" value="InterPro"/>
</dbReference>
<feature type="transmembrane region" description="Helical" evidence="11">
    <location>
        <begin position="17"/>
        <end position="40"/>
    </location>
</feature>
<evidence type="ECO:0000259" key="12">
    <source>
        <dbReference type="Pfam" id="PF01435"/>
    </source>
</evidence>
<evidence type="ECO:0000256" key="10">
    <source>
        <dbReference type="ARBA" id="ARBA00023136"/>
    </source>
</evidence>
<evidence type="ECO:0000256" key="7">
    <source>
        <dbReference type="ARBA" id="ARBA00022833"/>
    </source>
</evidence>
<keyword evidence="3" id="KW-0645">Protease</keyword>
<evidence type="ECO:0000256" key="8">
    <source>
        <dbReference type="ARBA" id="ARBA00022989"/>
    </source>
</evidence>
<accession>A0A928Z5N4</accession>
<dbReference type="GO" id="GO:0046872">
    <property type="term" value="F:metal ion binding"/>
    <property type="evidence" value="ECO:0007669"/>
    <property type="project" value="UniProtKB-KW"/>
</dbReference>
<dbReference type="Gene3D" id="3.30.2010.10">
    <property type="entry name" value="Metalloproteases ('zincins'), catalytic domain"/>
    <property type="match status" value="1"/>
</dbReference>
<evidence type="ECO:0000256" key="6">
    <source>
        <dbReference type="ARBA" id="ARBA00022801"/>
    </source>
</evidence>
<feature type="transmembrane region" description="Helical" evidence="11">
    <location>
        <begin position="146"/>
        <end position="164"/>
    </location>
</feature>
<evidence type="ECO:0000256" key="3">
    <source>
        <dbReference type="ARBA" id="ARBA00022670"/>
    </source>
</evidence>
<dbReference type="EMBL" id="JADEXQ010000064">
    <property type="protein sequence ID" value="MBE9031460.1"/>
    <property type="molecule type" value="Genomic_DNA"/>
</dbReference>
<name>A0A928Z5N4_9CYAN</name>
<dbReference type="InterPro" id="IPR001915">
    <property type="entry name" value="Peptidase_M48"/>
</dbReference>
<keyword evidence="7" id="KW-0862">Zinc</keyword>
<evidence type="ECO:0000313" key="14">
    <source>
        <dbReference type="Proteomes" id="UP000625316"/>
    </source>
</evidence>
<comment type="cofactor">
    <cofactor evidence="1">
        <name>Zn(2+)</name>
        <dbReference type="ChEBI" id="CHEBI:29105"/>
    </cofactor>
</comment>
<evidence type="ECO:0000256" key="1">
    <source>
        <dbReference type="ARBA" id="ARBA00001947"/>
    </source>
</evidence>
<dbReference type="GO" id="GO:0006508">
    <property type="term" value="P:proteolysis"/>
    <property type="evidence" value="ECO:0007669"/>
    <property type="project" value="UniProtKB-KW"/>
</dbReference>
<dbReference type="Pfam" id="PF01435">
    <property type="entry name" value="Peptidase_M48"/>
    <property type="match status" value="1"/>
</dbReference>